<dbReference type="HOGENOM" id="CLU_001265_46_6_1"/>
<dbReference type="KEGG" id="lgi:LOTGIDRAFT_63784"/>
<dbReference type="Proteomes" id="UP000030746">
    <property type="component" value="Unassembled WGS sequence"/>
</dbReference>
<dbReference type="InterPro" id="IPR020846">
    <property type="entry name" value="MFS_dom"/>
</dbReference>
<proteinExistence type="inferred from homology"/>
<dbReference type="PANTHER" id="PTHR23511">
    <property type="entry name" value="SYNAPTIC VESICLE GLYCOPROTEIN 2"/>
    <property type="match status" value="1"/>
</dbReference>
<dbReference type="EMBL" id="KB202199">
    <property type="protein sequence ID" value="ESO91749.1"/>
    <property type="molecule type" value="Genomic_DNA"/>
</dbReference>
<keyword evidence="5 7" id="KW-1133">Transmembrane helix</keyword>
<comment type="subcellular location">
    <subcellularLocation>
        <location evidence="1">Membrane</location>
        <topology evidence="1">Multi-pass membrane protein</topology>
    </subcellularLocation>
</comment>
<feature type="non-terminal residue" evidence="9">
    <location>
        <position position="430"/>
    </location>
</feature>
<feature type="transmembrane region" description="Helical" evidence="7">
    <location>
        <begin position="84"/>
        <end position="102"/>
    </location>
</feature>
<organism evidence="9 10">
    <name type="scientific">Lottia gigantea</name>
    <name type="common">Giant owl limpet</name>
    <dbReference type="NCBI Taxonomy" id="225164"/>
    <lineage>
        <taxon>Eukaryota</taxon>
        <taxon>Metazoa</taxon>
        <taxon>Spiralia</taxon>
        <taxon>Lophotrochozoa</taxon>
        <taxon>Mollusca</taxon>
        <taxon>Gastropoda</taxon>
        <taxon>Patellogastropoda</taxon>
        <taxon>Lottioidea</taxon>
        <taxon>Lottiidae</taxon>
        <taxon>Lottia</taxon>
    </lineage>
</organism>
<accession>V4BS58</accession>
<dbReference type="OMA" id="LWIAYFM"/>
<feature type="domain" description="Major facilitator superfamily (MFS) profile" evidence="8">
    <location>
        <begin position="17"/>
        <end position="430"/>
    </location>
</feature>
<dbReference type="Pfam" id="PF00083">
    <property type="entry name" value="Sugar_tr"/>
    <property type="match status" value="1"/>
</dbReference>
<feature type="transmembrane region" description="Helical" evidence="7">
    <location>
        <begin position="108"/>
        <end position="130"/>
    </location>
</feature>
<evidence type="ECO:0000313" key="10">
    <source>
        <dbReference type="Proteomes" id="UP000030746"/>
    </source>
</evidence>
<evidence type="ECO:0000256" key="7">
    <source>
        <dbReference type="SAM" id="Phobius"/>
    </source>
</evidence>
<dbReference type="SUPFAM" id="SSF103473">
    <property type="entry name" value="MFS general substrate transporter"/>
    <property type="match status" value="1"/>
</dbReference>
<keyword evidence="4 7" id="KW-0812">Transmembrane</keyword>
<feature type="transmembrane region" description="Helical" evidence="7">
    <location>
        <begin position="401"/>
        <end position="421"/>
    </location>
</feature>
<dbReference type="RefSeq" id="XP_009057406.1">
    <property type="nucleotide sequence ID" value="XM_009059158.1"/>
</dbReference>
<feature type="transmembrane region" description="Helical" evidence="7">
    <location>
        <begin position="142"/>
        <end position="163"/>
    </location>
</feature>
<evidence type="ECO:0000256" key="6">
    <source>
        <dbReference type="ARBA" id="ARBA00023136"/>
    </source>
</evidence>
<evidence type="ECO:0000256" key="2">
    <source>
        <dbReference type="ARBA" id="ARBA00008335"/>
    </source>
</evidence>
<feature type="transmembrane region" description="Helical" evidence="7">
    <location>
        <begin position="372"/>
        <end position="395"/>
    </location>
</feature>
<feature type="transmembrane region" description="Helical" evidence="7">
    <location>
        <begin position="169"/>
        <end position="190"/>
    </location>
</feature>
<evidence type="ECO:0000313" key="9">
    <source>
        <dbReference type="EMBL" id="ESO91749.1"/>
    </source>
</evidence>
<keyword evidence="10" id="KW-1185">Reference proteome</keyword>
<gene>
    <name evidence="9" type="ORF">LOTGIDRAFT_63784</name>
</gene>
<reference evidence="9 10" key="1">
    <citation type="journal article" date="2013" name="Nature">
        <title>Insights into bilaterian evolution from three spiralian genomes.</title>
        <authorList>
            <person name="Simakov O."/>
            <person name="Marletaz F."/>
            <person name="Cho S.J."/>
            <person name="Edsinger-Gonzales E."/>
            <person name="Havlak P."/>
            <person name="Hellsten U."/>
            <person name="Kuo D.H."/>
            <person name="Larsson T."/>
            <person name="Lv J."/>
            <person name="Arendt D."/>
            <person name="Savage R."/>
            <person name="Osoegawa K."/>
            <person name="de Jong P."/>
            <person name="Grimwood J."/>
            <person name="Chapman J.A."/>
            <person name="Shapiro H."/>
            <person name="Aerts A."/>
            <person name="Otillar R.P."/>
            <person name="Terry A.Y."/>
            <person name="Boore J.L."/>
            <person name="Grigoriev I.V."/>
            <person name="Lindberg D.R."/>
            <person name="Seaver E.C."/>
            <person name="Weisblat D.A."/>
            <person name="Putnam N.H."/>
            <person name="Rokhsar D.S."/>
        </authorList>
    </citation>
    <scope>NUCLEOTIDE SEQUENCE [LARGE SCALE GENOMIC DNA]</scope>
</reference>
<protein>
    <recommendedName>
        <fullName evidence="8">Major facilitator superfamily (MFS) profile domain-containing protein</fullName>
    </recommendedName>
</protein>
<sequence length="430" mass="48032">LDNILSELKLGKFQYKMLLLCGGGYFAVCSEILVFVYLSGPATKEWNLSQYEYPWLPFFSGIAGIIGGYIFGTISDRFGRQMPFIISIGICCIFGVASAFAHTFEWLVAIRSMVSFGIGGLEAVDFVLLLEFLPPRNRGAMMVAITFFGAVGAVLTGGLAWLILPQWGWRWFVGAAAIPSIIIFLLRLLIRYESPRYLFISGKTEQAIKVLRKIAKENGSELSTENIICEKSKDRGHISELFSKDLRARTLVVSLVWCFQSTGYWGVTIYLPEYIASLGVDSYFNMFTIFIGELPGLVLAMILIEKHMLGRIKCLKLFSIATSISLILFAFIPVDFLKAVIVIVCYFFMVPIYSILNAFTPEIYPTKIRSTAMGWANIIIEIPGLITPFVGALLLSSDIKWLYPVVWAVNFFLQFLCTFGFKVETAGAGI</sequence>
<feature type="non-terminal residue" evidence="9">
    <location>
        <position position="1"/>
    </location>
</feature>
<dbReference type="InterPro" id="IPR005828">
    <property type="entry name" value="MFS_sugar_transport-like"/>
</dbReference>
<keyword evidence="3" id="KW-0813">Transport</keyword>
<dbReference type="PROSITE" id="PS50850">
    <property type="entry name" value="MFS"/>
    <property type="match status" value="1"/>
</dbReference>
<evidence type="ECO:0000256" key="4">
    <source>
        <dbReference type="ARBA" id="ARBA00022692"/>
    </source>
</evidence>
<keyword evidence="6 7" id="KW-0472">Membrane</keyword>
<dbReference type="GO" id="GO:0016020">
    <property type="term" value="C:membrane"/>
    <property type="evidence" value="ECO:0007669"/>
    <property type="project" value="UniProtKB-SubCell"/>
</dbReference>
<evidence type="ECO:0000259" key="8">
    <source>
        <dbReference type="PROSITE" id="PS50850"/>
    </source>
</evidence>
<dbReference type="GO" id="GO:0022857">
    <property type="term" value="F:transmembrane transporter activity"/>
    <property type="evidence" value="ECO:0007669"/>
    <property type="project" value="InterPro"/>
</dbReference>
<dbReference type="OrthoDB" id="10262656at2759"/>
<comment type="similarity">
    <text evidence="2">Belongs to the major facilitator superfamily.</text>
</comment>
<name>V4BS58_LOTGI</name>
<dbReference type="GeneID" id="20251683"/>
<dbReference type="Gene3D" id="1.20.1250.20">
    <property type="entry name" value="MFS general substrate transporter like domains"/>
    <property type="match status" value="1"/>
</dbReference>
<dbReference type="PANTHER" id="PTHR23511:SF34">
    <property type="entry name" value="SYNAPTIC VESICLE GLYCOPROTEIN 2"/>
    <property type="match status" value="1"/>
</dbReference>
<evidence type="ECO:0000256" key="5">
    <source>
        <dbReference type="ARBA" id="ARBA00022989"/>
    </source>
</evidence>
<feature type="transmembrane region" description="Helical" evidence="7">
    <location>
        <begin position="251"/>
        <end position="271"/>
    </location>
</feature>
<evidence type="ECO:0000256" key="3">
    <source>
        <dbReference type="ARBA" id="ARBA00022448"/>
    </source>
</evidence>
<dbReference type="AlphaFoldDB" id="V4BS58"/>
<feature type="transmembrane region" description="Helical" evidence="7">
    <location>
        <begin position="17"/>
        <end position="38"/>
    </location>
</feature>
<dbReference type="InterPro" id="IPR036259">
    <property type="entry name" value="MFS_trans_sf"/>
</dbReference>
<dbReference type="CTD" id="20251683"/>
<feature type="transmembrane region" description="Helical" evidence="7">
    <location>
        <begin position="283"/>
        <end position="303"/>
    </location>
</feature>
<feature type="transmembrane region" description="Helical" evidence="7">
    <location>
        <begin position="340"/>
        <end position="360"/>
    </location>
</feature>
<evidence type="ECO:0000256" key="1">
    <source>
        <dbReference type="ARBA" id="ARBA00004141"/>
    </source>
</evidence>
<feature type="transmembrane region" description="Helical" evidence="7">
    <location>
        <begin position="53"/>
        <end position="72"/>
    </location>
</feature>
<feature type="transmembrane region" description="Helical" evidence="7">
    <location>
        <begin position="315"/>
        <end position="334"/>
    </location>
</feature>